<reference evidence="2 3" key="1">
    <citation type="submission" date="2023-08" db="EMBL/GenBank/DDBJ databases">
        <title>A Necator americanus chromosomal reference genome.</title>
        <authorList>
            <person name="Ilik V."/>
            <person name="Petrzelkova K.J."/>
            <person name="Pardy F."/>
            <person name="Fuh T."/>
            <person name="Niatou-Singa F.S."/>
            <person name="Gouil Q."/>
            <person name="Baker L."/>
            <person name="Ritchie M.E."/>
            <person name="Jex A.R."/>
            <person name="Gazzola D."/>
            <person name="Li H."/>
            <person name="Toshio Fujiwara R."/>
            <person name="Zhan B."/>
            <person name="Aroian R.V."/>
            <person name="Pafco B."/>
            <person name="Schwarz E.M."/>
        </authorList>
    </citation>
    <scope>NUCLEOTIDE SEQUENCE [LARGE SCALE GENOMIC DNA]</scope>
    <source>
        <strain evidence="2 3">Aroian</strain>
        <tissue evidence="2">Whole animal</tissue>
    </source>
</reference>
<dbReference type="PANTHER" id="PTHR42650">
    <property type="entry name" value="TAIL-ANCHORED PROTEIN INSERTION RECEPTOR WRB"/>
    <property type="match status" value="1"/>
</dbReference>
<dbReference type="EMBL" id="JAVFWL010000005">
    <property type="protein sequence ID" value="KAK6756853.1"/>
    <property type="molecule type" value="Genomic_DNA"/>
</dbReference>
<gene>
    <name evidence="2" type="primary">Necator_chrV.g19753</name>
    <name evidence="2" type="ORF">RB195_014961</name>
</gene>
<sequence>MSDPNVAVRTLLGIRSFIVLTRGATKLRACLSVNRIRVSWSRRMCSKFVSISNVIKLLMRSKQCNPEVLRLGNDVQKLRRELALISPTSEFSSYFKTERILKRTIEEYESAVAKEKMMQPSHVKIEVGLKVVAQAIGLLLLHMVSGIHAFCISPSIFWPFNFLLRFPSVWNVEGCTASTSDHTPVSMFVVAYCDLIIFFLCVYLFTLFLSISASTYNYYSQQKKLVFSSINMHVSHRTVGIVFLICSRAQFWFQLPIFGLMQQKKRLPESGIYTEDGYLFHHSSAQSLNREEIERLREHDILYEHRSRFTPAEDEQIRKNWKRFASKHNLSYELAPHYAGVPGHKIFTDNEERMIFNRNTALWPNLCRNLPHRSACQVRRRIGVIFDTAILDGQADIPYSKNVAWTRKETRKLLRYYRSFGMSAYAMVQIGKLLKRPAHSCQNHLRSVLTRVGPVPDHLRKKLWILVMKYCKEKDKSFERTVRKAIYQNNYEVIKEHQADTPWTIIAQRMVFSVEVVKDSWLCLLKDLQEQFNQQQEREPSTARKEAWCGALKAVLDAVSPISCEDYSVFLNILSEETPEDITYDVLNRKLYDCGAISAKLEEIGIVGFYCGGVTELNYLFRKTRKILWRLHRLAFRRLKLPYTLKERIHILSLAYDYQCEILPDDVGDEAKSSSSHAEEKRMATPQRRRFKDLNLKHRGFPVLHREPFVEALVVYSLNHFDDWIPPTAFKKYVVSEEVLAMFPEKRDNSELIKQSDVEAAVSYLDLDPCSNESSPECEQIMPCDENGSMKTRSPKRIVEFEGRKLRNVELTMTNFLDQDKSEQTAKTRYS</sequence>
<evidence type="ECO:0000256" key="1">
    <source>
        <dbReference type="SAM" id="Phobius"/>
    </source>
</evidence>
<proteinExistence type="predicted"/>
<dbReference type="PANTHER" id="PTHR42650:SF1">
    <property type="entry name" value="GUIDED ENTRY OF TAIL-ANCHORED PROTEINS FACTOR 1"/>
    <property type="match status" value="1"/>
</dbReference>
<evidence type="ECO:0000313" key="3">
    <source>
        <dbReference type="Proteomes" id="UP001303046"/>
    </source>
</evidence>
<comment type="caution">
    <text evidence="2">The sequence shown here is derived from an EMBL/GenBank/DDBJ whole genome shotgun (WGS) entry which is preliminary data.</text>
</comment>
<accession>A0ABR1E2K5</accession>
<name>A0ABR1E2K5_NECAM</name>
<keyword evidence="3" id="KW-1185">Reference proteome</keyword>
<feature type="transmembrane region" description="Helical" evidence="1">
    <location>
        <begin position="195"/>
        <end position="219"/>
    </location>
</feature>
<feature type="transmembrane region" description="Helical" evidence="1">
    <location>
        <begin position="239"/>
        <end position="261"/>
    </location>
</feature>
<keyword evidence="1" id="KW-1133">Transmembrane helix</keyword>
<protein>
    <recommendedName>
        <fullName evidence="4">Myb-like DNA-binding domain protein</fullName>
    </recommendedName>
</protein>
<dbReference type="Proteomes" id="UP001303046">
    <property type="component" value="Unassembled WGS sequence"/>
</dbReference>
<keyword evidence="1" id="KW-0812">Transmembrane</keyword>
<keyword evidence="1" id="KW-0472">Membrane</keyword>
<organism evidence="2 3">
    <name type="scientific">Necator americanus</name>
    <name type="common">Human hookworm</name>
    <dbReference type="NCBI Taxonomy" id="51031"/>
    <lineage>
        <taxon>Eukaryota</taxon>
        <taxon>Metazoa</taxon>
        <taxon>Ecdysozoa</taxon>
        <taxon>Nematoda</taxon>
        <taxon>Chromadorea</taxon>
        <taxon>Rhabditida</taxon>
        <taxon>Rhabditina</taxon>
        <taxon>Rhabditomorpha</taxon>
        <taxon>Strongyloidea</taxon>
        <taxon>Ancylostomatidae</taxon>
        <taxon>Bunostominae</taxon>
        <taxon>Necator</taxon>
    </lineage>
</organism>
<feature type="transmembrane region" description="Helical" evidence="1">
    <location>
        <begin position="138"/>
        <end position="160"/>
    </location>
</feature>
<evidence type="ECO:0008006" key="4">
    <source>
        <dbReference type="Google" id="ProtNLM"/>
    </source>
</evidence>
<evidence type="ECO:0000313" key="2">
    <source>
        <dbReference type="EMBL" id="KAK6756853.1"/>
    </source>
</evidence>